<dbReference type="AlphaFoldDB" id="A0AAF0EMQ0"/>
<evidence type="ECO:0000313" key="3">
    <source>
        <dbReference type="Proteomes" id="UP001213623"/>
    </source>
</evidence>
<feature type="compositionally biased region" description="Basic and acidic residues" evidence="1">
    <location>
        <begin position="444"/>
        <end position="460"/>
    </location>
</feature>
<accession>A0AAF0EMQ0</accession>
<proteinExistence type="predicted"/>
<evidence type="ECO:0000256" key="1">
    <source>
        <dbReference type="SAM" id="MobiDB-lite"/>
    </source>
</evidence>
<evidence type="ECO:0000313" key="2">
    <source>
        <dbReference type="EMBL" id="WFD28920.1"/>
    </source>
</evidence>
<dbReference type="EMBL" id="CP119899">
    <property type="protein sequence ID" value="WFD28920.1"/>
    <property type="molecule type" value="Genomic_DNA"/>
</dbReference>
<feature type="region of interest" description="Disordered" evidence="1">
    <location>
        <begin position="311"/>
        <end position="332"/>
    </location>
</feature>
<name>A0AAF0EMQ0_9BASI</name>
<protein>
    <submittedName>
        <fullName evidence="2">Uncharacterized protein</fullName>
    </submittedName>
</protein>
<dbReference type="Proteomes" id="UP001213623">
    <property type="component" value="Chromosome 8"/>
</dbReference>
<keyword evidence="3" id="KW-1185">Reference proteome</keyword>
<sequence length="479" mass="53183">MDDVCPGCAEIGTVQWLAEACAHVCCACATIVDEAPLDALDADADAPRRPPTRPLNEPRRWPLAYDRTQARVESDRRHYAQIRAMMQGACLRLGWEHAATPARALFERAHASRPERTRTRWGAGATALAAACLYAVLREEDRIVDVAAVAAATDQPLAAVVHACGVLSRMPKLPRVRVNDPGLYWRRYAAYLEAEPPPPLAQVCHSLPWAHVCRHTEQLYRLCTQYEWAGLDAQPFAYAMVMHGIEGTLQRTLPVRALAEAAPPIMTEAQGDEWLVGPPHGSVASVLARYAELHKMLAVHVQRLPWVEARPVSKKERDRTRHHAPGTPRSVSRADVARYMTDAVQMAPASANTRGLGWTHLFGRTERPTRVTRGPTPPRPPSPTMAARLGLSASQIEALSESQVDACLFETDELASYLRTPDEQARWERLKGWDVPSAVPPRPIETRPFKRPRIAHEKAHLTQPLDLAQQTDSAADWDE</sequence>
<organism evidence="2 3">
    <name type="scientific">Malassezia nana</name>
    <dbReference type="NCBI Taxonomy" id="180528"/>
    <lineage>
        <taxon>Eukaryota</taxon>
        <taxon>Fungi</taxon>
        <taxon>Dikarya</taxon>
        <taxon>Basidiomycota</taxon>
        <taxon>Ustilaginomycotina</taxon>
        <taxon>Malasseziomycetes</taxon>
        <taxon>Malasseziales</taxon>
        <taxon>Malasseziaceae</taxon>
        <taxon>Malassezia</taxon>
    </lineage>
</organism>
<reference evidence="2" key="1">
    <citation type="submission" date="2023-03" db="EMBL/GenBank/DDBJ databases">
        <title>Mating type loci evolution in Malassezia.</title>
        <authorList>
            <person name="Coelho M.A."/>
        </authorList>
    </citation>
    <scope>NUCLEOTIDE SEQUENCE</scope>
    <source>
        <strain evidence="2">CBS 9557</strain>
    </source>
</reference>
<feature type="region of interest" description="Disordered" evidence="1">
    <location>
        <begin position="439"/>
        <end position="479"/>
    </location>
</feature>
<gene>
    <name evidence="2" type="ORF">MNAN1_003936</name>
</gene>